<dbReference type="InterPro" id="IPR013083">
    <property type="entry name" value="Znf_RING/FYVE/PHD"/>
</dbReference>
<evidence type="ECO:0000259" key="8">
    <source>
        <dbReference type="PROSITE" id="PS50089"/>
    </source>
</evidence>
<feature type="chain" id="PRO_5047234182" evidence="6">
    <location>
        <begin position="23"/>
        <end position="680"/>
    </location>
</feature>
<keyword evidence="2 4" id="KW-0863">Zinc-finger</keyword>
<dbReference type="PROSITE" id="PS50030">
    <property type="entry name" value="UBA"/>
    <property type="match status" value="1"/>
</dbReference>
<dbReference type="PROSITE" id="PS50089">
    <property type="entry name" value="ZF_RING_2"/>
    <property type="match status" value="1"/>
</dbReference>
<evidence type="ECO:0000256" key="4">
    <source>
        <dbReference type="PROSITE-ProRule" id="PRU00175"/>
    </source>
</evidence>
<evidence type="ECO:0000256" key="6">
    <source>
        <dbReference type="SAM" id="SignalP"/>
    </source>
</evidence>
<name>A0ABY7ECH7_MYAAR</name>
<dbReference type="InterPro" id="IPR001841">
    <property type="entry name" value="Znf_RING"/>
</dbReference>
<evidence type="ECO:0000313" key="9">
    <source>
        <dbReference type="EMBL" id="WAR07713.1"/>
    </source>
</evidence>
<dbReference type="PANTHER" id="PTHR10044">
    <property type="entry name" value="INHIBITOR OF APOPTOSIS"/>
    <property type="match status" value="1"/>
</dbReference>
<proteinExistence type="inferred from homology"/>
<evidence type="ECO:0000256" key="2">
    <source>
        <dbReference type="ARBA" id="ARBA00022771"/>
    </source>
</evidence>
<dbReference type="InterPro" id="IPR015940">
    <property type="entry name" value="UBA"/>
</dbReference>
<dbReference type="Gene3D" id="1.10.1170.10">
    <property type="entry name" value="Inhibitor Of Apoptosis Protein (2mihbC-IAP-1), Chain A"/>
    <property type="match status" value="2"/>
</dbReference>
<dbReference type="Gene3D" id="3.30.40.10">
    <property type="entry name" value="Zinc/RING finger domain, C3HC4 (zinc finger)"/>
    <property type="match status" value="1"/>
</dbReference>
<evidence type="ECO:0000313" key="10">
    <source>
        <dbReference type="Proteomes" id="UP001164746"/>
    </source>
</evidence>
<comment type="similarity">
    <text evidence="1">Belongs to the IAP family.</text>
</comment>
<keyword evidence="6" id="KW-0732">Signal</keyword>
<dbReference type="EMBL" id="CP111017">
    <property type="protein sequence ID" value="WAR07713.1"/>
    <property type="molecule type" value="Genomic_DNA"/>
</dbReference>
<dbReference type="CDD" id="cd00022">
    <property type="entry name" value="BIR"/>
    <property type="match status" value="2"/>
</dbReference>
<dbReference type="Proteomes" id="UP001164746">
    <property type="component" value="Chromosome 6"/>
</dbReference>
<gene>
    <name evidence="9" type="ORF">MAR_017671</name>
</gene>
<sequence>MYSVKRVLIIIFLVLYINWSNKNSCRDYPKVLMCFQRRIYEQNTDKGARRIGTYRWKENAKTISSKETTDTYWPEFRANMHITVSRRCYECVGRLDMLDSNQTNRSRMTMGLGTSPNTLMVNNNRNEFIIFVKGTFSKLHIASQIESAVIMLCFCYAIRINGQNSAHMDNGVKYLLDNTSSKIVDIIQEAKRLKQQTTKYLYMNSYKPVTRQIKCFPLLRQNLHMEQEWNRLVSFNNFPEDNSEMSFIRLSQSGFFYTGERDIVECFSCGVKNNKWPHEVSVADTHRNISPDCAFMTGKDESNIPIHPAVKSNGNECNSACSRSIDEHTASYDETHEQETAFKNSKSENHPVNHREPKTEIINTLTSNAKYPEYAIKRRRYDTFHTWAFSHIVPSQSLVECGLFHTGVSDCVRCFSCGGGMRNWEHGDDPWIEHARWFPNCQYVKQCKGQGFIDACLLTNGLASFGHSETAANQRYIDEQTLFPETVSASTSSIVPIGNNENRTLIKELQEMGFSESLIDEALLQLSNTTDSFLARKEEVIEYLLTSQSSTANHESEQQELSGLFRQSDELNSNITDREGSSSNIDRTEINQKPEAASSNTFKAEQCKAMNGLSEVKQKLSDENELLKQQMICKVCMDNDACMVFLPCGHMVTCTECAHALRKCAICRSVIKGTVRTFMS</sequence>
<keyword evidence="10" id="KW-1185">Reference proteome</keyword>
<evidence type="ECO:0000256" key="1">
    <source>
        <dbReference type="ARBA" id="ARBA00006672"/>
    </source>
</evidence>
<dbReference type="PANTHER" id="PTHR10044:SF139">
    <property type="entry name" value="DEATH-ASSOCIATED INHIBITOR OF APOPTOSIS 2"/>
    <property type="match status" value="1"/>
</dbReference>
<evidence type="ECO:0000259" key="7">
    <source>
        <dbReference type="PROSITE" id="PS50030"/>
    </source>
</evidence>
<dbReference type="SUPFAM" id="SSF57924">
    <property type="entry name" value="Inhibitor of apoptosis (IAP) repeat"/>
    <property type="match status" value="2"/>
</dbReference>
<evidence type="ECO:0000256" key="3">
    <source>
        <dbReference type="ARBA" id="ARBA00022833"/>
    </source>
</evidence>
<feature type="domain" description="UBA" evidence="7">
    <location>
        <begin position="498"/>
        <end position="547"/>
    </location>
</feature>
<dbReference type="InterPro" id="IPR001370">
    <property type="entry name" value="BIR_rpt"/>
</dbReference>
<feature type="region of interest" description="Disordered" evidence="5">
    <location>
        <begin position="549"/>
        <end position="585"/>
    </location>
</feature>
<keyword evidence="2 4" id="KW-0479">Metal-binding</keyword>
<feature type="signal peptide" evidence="6">
    <location>
        <begin position="1"/>
        <end position="22"/>
    </location>
</feature>
<keyword evidence="3" id="KW-0862">Zinc</keyword>
<feature type="compositionally biased region" description="Basic and acidic residues" evidence="5">
    <location>
        <begin position="576"/>
        <end position="585"/>
    </location>
</feature>
<dbReference type="Pfam" id="PF13920">
    <property type="entry name" value="zf-C3HC4_3"/>
    <property type="match status" value="1"/>
</dbReference>
<accession>A0ABY7ECH7</accession>
<dbReference type="CDD" id="cd16713">
    <property type="entry name" value="RING-HC_BIRC2_3_7"/>
    <property type="match status" value="1"/>
</dbReference>
<dbReference type="PROSITE" id="PS50143">
    <property type="entry name" value="BIR_REPEAT_2"/>
    <property type="match status" value="2"/>
</dbReference>
<dbReference type="Pfam" id="PF00653">
    <property type="entry name" value="BIR"/>
    <property type="match status" value="2"/>
</dbReference>
<dbReference type="SMART" id="SM00238">
    <property type="entry name" value="BIR"/>
    <property type="match status" value="2"/>
</dbReference>
<organism evidence="9 10">
    <name type="scientific">Mya arenaria</name>
    <name type="common">Soft-shell clam</name>
    <dbReference type="NCBI Taxonomy" id="6604"/>
    <lineage>
        <taxon>Eukaryota</taxon>
        <taxon>Metazoa</taxon>
        <taxon>Spiralia</taxon>
        <taxon>Lophotrochozoa</taxon>
        <taxon>Mollusca</taxon>
        <taxon>Bivalvia</taxon>
        <taxon>Autobranchia</taxon>
        <taxon>Heteroconchia</taxon>
        <taxon>Euheterodonta</taxon>
        <taxon>Imparidentia</taxon>
        <taxon>Neoheterodontei</taxon>
        <taxon>Myida</taxon>
        <taxon>Myoidea</taxon>
        <taxon>Myidae</taxon>
        <taxon>Mya</taxon>
    </lineage>
</organism>
<protein>
    <submittedName>
        <fullName evidence="9">BIR7A-like protein</fullName>
    </submittedName>
</protein>
<feature type="domain" description="RING-type" evidence="8">
    <location>
        <begin position="633"/>
        <end position="668"/>
    </location>
</feature>
<dbReference type="SMART" id="SM00184">
    <property type="entry name" value="RING"/>
    <property type="match status" value="1"/>
</dbReference>
<reference evidence="9" key="1">
    <citation type="submission" date="2022-11" db="EMBL/GenBank/DDBJ databases">
        <title>Centuries of genome instability and evolution in soft-shell clam transmissible cancer (bioRxiv).</title>
        <authorList>
            <person name="Hart S.F.M."/>
            <person name="Yonemitsu M.A."/>
            <person name="Giersch R.M."/>
            <person name="Beal B.F."/>
            <person name="Arriagada G."/>
            <person name="Davis B.W."/>
            <person name="Ostrander E.A."/>
            <person name="Goff S.P."/>
            <person name="Metzger M.J."/>
        </authorList>
    </citation>
    <scope>NUCLEOTIDE SEQUENCE</scope>
    <source>
        <strain evidence="9">MELC-2E11</strain>
        <tissue evidence="9">Siphon/mantle</tissue>
    </source>
</reference>
<evidence type="ECO:0000256" key="5">
    <source>
        <dbReference type="SAM" id="MobiDB-lite"/>
    </source>
</evidence>
<dbReference type="InterPro" id="IPR050784">
    <property type="entry name" value="IAP"/>
</dbReference>